<comment type="subcellular location">
    <subcellularLocation>
        <location evidence="1">Cell inner membrane</location>
        <topology evidence="1">Single-pass type II membrane protein</topology>
        <orientation evidence="1">Periplasmic side</orientation>
    </subcellularLocation>
</comment>
<keyword evidence="15" id="KW-0413">Isomerase</keyword>
<dbReference type="InterPro" id="IPR000297">
    <property type="entry name" value="PPIase_PpiC"/>
</dbReference>
<dbReference type="Gene3D" id="3.10.50.40">
    <property type="match status" value="1"/>
</dbReference>
<dbReference type="InterPro" id="IPR052029">
    <property type="entry name" value="PpiD_chaperone"/>
</dbReference>
<dbReference type="Pfam" id="PF13624">
    <property type="entry name" value="SurA_N_3"/>
    <property type="match status" value="1"/>
</dbReference>
<keyword evidence="5" id="KW-0812">Transmembrane</keyword>
<evidence type="ECO:0000313" key="16">
    <source>
        <dbReference type="Proteomes" id="UP000786693"/>
    </source>
</evidence>
<evidence type="ECO:0000256" key="3">
    <source>
        <dbReference type="ARBA" id="ARBA00022475"/>
    </source>
</evidence>
<evidence type="ECO:0000256" key="8">
    <source>
        <dbReference type="ARBA" id="ARBA00023186"/>
    </source>
</evidence>
<accession>A0ABQ4NPE8</accession>
<keyword evidence="6" id="KW-1133">Transmembrane helix</keyword>
<evidence type="ECO:0000256" key="10">
    <source>
        <dbReference type="ARBA" id="ARBA00031484"/>
    </source>
</evidence>
<gene>
    <name evidence="15" type="primary">ybaU</name>
    <name evidence="15" type="ORF">JANAI62_28340</name>
</gene>
<dbReference type="InterPro" id="IPR046357">
    <property type="entry name" value="PPIase_dom_sf"/>
</dbReference>
<evidence type="ECO:0000256" key="2">
    <source>
        <dbReference type="ARBA" id="ARBA00018370"/>
    </source>
</evidence>
<sequence length="626" mass="66863">MSDEAKPKKKTNIVVWAILGLLVLALGGFGAGQFGGSLSTVATVGDREITVQDYGNALQAEQQRLSRQTGQSLTLQQMRMFGLDSQIMERLLATAALEEEAGRMGLSVGDAEVAERIRATPAFGGITGGFDREAYAFALRSAGLNERRFEARVRDEAARELLQAAVIGGVQAPETYVDRLMAWLGETRDATVATVTVEALPAGAVAVTEDQLTAFYDENATRFETPETRRITYAWVTPSDLIDQMDVPEDRIQDRYDDLAADFNRPARVLAERLNYLDPEAAATARAAIDAGETDFDTLVADRGLTLDDVDAGEIAADDVPVAVAEALFGLEEPGIVGPIETGLGAALFRVNAILDATIVPLEEVREDIVASLARDAARRDIDAAREDIDDLLAGGATLEEVADETDMILGTAEVFAGASGGPLDYDAFRAAALAVEEGDFPELESLSDGGLFALRLDGIDAPVTPPLDEIRDRVEEAWQADDTARRLADLAQTLADRIDAGDTFEDVGLTPDSLTGITRDGTVEGLPRRLISELFELDNGQVLSQRGDAQTAFVVRLDAVNAVDPEAEDTQELRTALETQTRADVAADVFDAYGRAVQAQIGFSIDQGAVQAVQSQLLGGAHGGM</sequence>
<evidence type="ECO:0000256" key="11">
    <source>
        <dbReference type="ARBA" id="ARBA00038408"/>
    </source>
</evidence>
<keyword evidence="7" id="KW-0472">Membrane</keyword>
<evidence type="ECO:0000313" key="15">
    <source>
        <dbReference type="EMBL" id="GIT96211.1"/>
    </source>
</evidence>
<feature type="domain" description="PpiC" evidence="14">
    <location>
        <begin position="247"/>
        <end position="367"/>
    </location>
</feature>
<dbReference type="Proteomes" id="UP000786693">
    <property type="component" value="Unassembled WGS sequence"/>
</dbReference>
<evidence type="ECO:0000256" key="9">
    <source>
        <dbReference type="ARBA" id="ARBA00030642"/>
    </source>
</evidence>
<dbReference type="SUPFAM" id="SSF109998">
    <property type="entry name" value="Triger factor/SurA peptide-binding domain-like"/>
    <property type="match status" value="1"/>
</dbReference>
<dbReference type="PANTHER" id="PTHR47529">
    <property type="entry name" value="PEPTIDYL-PROLYL CIS-TRANS ISOMERASE D"/>
    <property type="match status" value="1"/>
</dbReference>
<dbReference type="InterPro" id="IPR027304">
    <property type="entry name" value="Trigger_fact/SurA_dom_sf"/>
</dbReference>
<dbReference type="Gene3D" id="1.10.4030.10">
    <property type="entry name" value="Porin chaperone SurA, peptide-binding domain"/>
    <property type="match status" value="1"/>
</dbReference>
<evidence type="ECO:0000256" key="12">
    <source>
        <dbReference type="ARBA" id="ARBA00040743"/>
    </source>
</evidence>
<comment type="caution">
    <text evidence="15">The sequence shown here is derived from an EMBL/GenBank/DDBJ whole genome shotgun (WGS) entry which is preliminary data.</text>
</comment>
<comment type="similarity">
    <text evidence="11">Belongs to the PpiD chaperone family.</text>
</comment>
<evidence type="ECO:0000256" key="13">
    <source>
        <dbReference type="ARBA" id="ARBA00042775"/>
    </source>
</evidence>
<keyword evidence="16" id="KW-1185">Reference proteome</keyword>
<evidence type="ECO:0000256" key="4">
    <source>
        <dbReference type="ARBA" id="ARBA00022519"/>
    </source>
</evidence>
<dbReference type="GO" id="GO:0016853">
    <property type="term" value="F:isomerase activity"/>
    <property type="evidence" value="ECO:0007669"/>
    <property type="project" value="UniProtKB-KW"/>
</dbReference>
<organism evidence="15 16">
    <name type="scientific">Jannaschia pagri</name>
    <dbReference type="NCBI Taxonomy" id="2829797"/>
    <lineage>
        <taxon>Bacteria</taxon>
        <taxon>Pseudomonadati</taxon>
        <taxon>Pseudomonadota</taxon>
        <taxon>Alphaproteobacteria</taxon>
        <taxon>Rhodobacterales</taxon>
        <taxon>Roseobacteraceae</taxon>
        <taxon>Jannaschia</taxon>
    </lineage>
</organism>
<keyword evidence="3" id="KW-1003">Cell membrane</keyword>
<dbReference type="PANTHER" id="PTHR47529:SF1">
    <property type="entry name" value="PERIPLASMIC CHAPERONE PPID"/>
    <property type="match status" value="1"/>
</dbReference>
<dbReference type="EMBL" id="BPFH01000005">
    <property type="protein sequence ID" value="GIT96211.1"/>
    <property type="molecule type" value="Genomic_DNA"/>
</dbReference>
<evidence type="ECO:0000256" key="7">
    <source>
        <dbReference type="ARBA" id="ARBA00023136"/>
    </source>
</evidence>
<evidence type="ECO:0000259" key="14">
    <source>
        <dbReference type="Pfam" id="PF13145"/>
    </source>
</evidence>
<keyword evidence="8" id="KW-0143">Chaperone</keyword>
<keyword evidence="4" id="KW-0997">Cell inner membrane</keyword>
<dbReference type="RefSeq" id="WP_220749712.1">
    <property type="nucleotide sequence ID" value="NZ_BPFH01000005.1"/>
</dbReference>
<reference evidence="15 16" key="1">
    <citation type="submission" date="2021-05" db="EMBL/GenBank/DDBJ databases">
        <title>Bacteria Genome sequencing.</title>
        <authorList>
            <person name="Takabe Y."/>
            <person name="Nakajima Y."/>
            <person name="Suzuki S."/>
            <person name="Shiozaki T."/>
        </authorList>
    </citation>
    <scope>NUCLEOTIDE SEQUENCE [LARGE SCALE GENOMIC DNA]</scope>
    <source>
        <strain evidence="15 16">AI_62</strain>
    </source>
</reference>
<dbReference type="Pfam" id="PF13145">
    <property type="entry name" value="Rotamase_2"/>
    <property type="match status" value="1"/>
</dbReference>
<proteinExistence type="inferred from homology"/>
<evidence type="ECO:0000256" key="6">
    <source>
        <dbReference type="ARBA" id="ARBA00022989"/>
    </source>
</evidence>
<name>A0ABQ4NPE8_9RHOB</name>
<evidence type="ECO:0000256" key="1">
    <source>
        <dbReference type="ARBA" id="ARBA00004382"/>
    </source>
</evidence>
<dbReference type="SUPFAM" id="SSF54534">
    <property type="entry name" value="FKBP-like"/>
    <property type="match status" value="1"/>
</dbReference>
<evidence type="ECO:0000256" key="5">
    <source>
        <dbReference type="ARBA" id="ARBA00022692"/>
    </source>
</evidence>
<protein>
    <recommendedName>
        <fullName evidence="2">Parvulin-like PPIase</fullName>
    </recommendedName>
    <alternativeName>
        <fullName evidence="9">Peptidyl-prolyl cis-trans isomerase plp</fullName>
    </alternativeName>
    <alternativeName>
        <fullName evidence="12">Periplasmic chaperone PpiD</fullName>
    </alternativeName>
    <alternativeName>
        <fullName evidence="13">Periplasmic folding chaperone</fullName>
    </alternativeName>
    <alternativeName>
        <fullName evidence="10">Rotamase plp</fullName>
    </alternativeName>
</protein>